<dbReference type="Proteomes" id="UP001157109">
    <property type="component" value="Unassembled WGS sequence"/>
</dbReference>
<dbReference type="PRINTS" id="PR00385">
    <property type="entry name" value="P450"/>
</dbReference>
<dbReference type="InterPro" id="IPR001128">
    <property type="entry name" value="Cyt_P450"/>
</dbReference>
<evidence type="ECO:0000313" key="4">
    <source>
        <dbReference type="Proteomes" id="UP001157109"/>
    </source>
</evidence>
<dbReference type="PRINTS" id="PR00359">
    <property type="entry name" value="BP450"/>
</dbReference>
<dbReference type="RefSeq" id="WP_284284501.1">
    <property type="nucleotide sequence ID" value="NZ_BSUJ01000001.1"/>
</dbReference>
<dbReference type="Gene3D" id="1.10.630.10">
    <property type="entry name" value="Cytochrome P450"/>
    <property type="match status" value="1"/>
</dbReference>
<comment type="similarity">
    <text evidence="1 2">Belongs to the cytochrome P450 family.</text>
</comment>
<keyword evidence="2" id="KW-0408">Iron</keyword>
<proteinExistence type="inferred from homology"/>
<dbReference type="EMBL" id="BSUJ01000001">
    <property type="protein sequence ID" value="GMA19851.1"/>
    <property type="molecule type" value="Genomic_DNA"/>
</dbReference>
<protein>
    <submittedName>
        <fullName evidence="3">Cytochrome P450</fullName>
    </submittedName>
</protein>
<dbReference type="CDD" id="cd20625">
    <property type="entry name" value="CYP164-like"/>
    <property type="match status" value="1"/>
</dbReference>
<evidence type="ECO:0000256" key="2">
    <source>
        <dbReference type="RuleBase" id="RU000461"/>
    </source>
</evidence>
<dbReference type="InterPro" id="IPR036396">
    <property type="entry name" value="Cyt_P450_sf"/>
</dbReference>
<name>A0ABQ6HN62_9MICO</name>
<dbReference type="SUPFAM" id="SSF48264">
    <property type="entry name" value="Cytochrome P450"/>
    <property type="match status" value="1"/>
</dbReference>
<reference evidence="4" key="1">
    <citation type="journal article" date="2019" name="Int. J. Syst. Evol. Microbiol.">
        <title>The Global Catalogue of Microorganisms (GCM) 10K type strain sequencing project: providing services to taxonomists for standard genome sequencing and annotation.</title>
        <authorList>
            <consortium name="The Broad Institute Genomics Platform"/>
            <consortium name="The Broad Institute Genome Sequencing Center for Infectious Disease"/>
            <person name="Wu L."/>
            <person name="Ma J."/>
        </authorList>
    </citation>
    <scope>NUCLEOTIDE SEQUENCE [LARGE SCALE GENOMIC DNA]</scope>
    <source>
        <strain evidence="4">NBRC 105830</strain>
    </source>
</reference>
<keyword evidence="2" id="KW-0560">Oxidoreductase</keyword>
<keyword evidence="2" id="KW-0349">Heme</keyword>
<dbReference type="InterPro" id="IPR017972">
    <property type="entry name" value="Cyt_P450_CS"/>
</dbReference>
<gene>
    <name evidence="3" type="ORF">GCM10025862_18720</name>
</gene>
<dbReference type="PANTHER" id="PTHR46696">
    <property type="entry name" value="P450, PUTATIVE (EUROFUNG)-RELATED"/>
    <property type="match status" value="1"/>
</dbReference>
<evidence type="ECO:0000313" key="3">
    <source>
        <dbReference type="EMBL" id="GMA19851.1"/>
    </source>
</evidence>
<organism evidence="3 4">
    <name type="scientific">Arsenicicoccus piscis</name>
    <dbReference type="NCBI Taxonomy" id="673954"/>
    <lineage>
        <taxon>Bacteria</taxon>
        <taxon>Bacillati</taxon>
        <taxon>Actinomycetota</taxon>
        <taxon>Actinomycetes</taxon>
        <taxon>Micrococcales</taxon>
        <taxon>Intrasporangiaceae</taxon>
        <taxon>Arsenicicoccus</taxon>
    </lineage>
</organism>
<dbReference type="InterPro" id="IPR002397">
    <property type="entry name" value="Cyt_P450_B"/>
</dbReference>
<dbReference type="PROSITE" id="PS00086">
    <property type="entry name" value="CYTOCHROME_P450"/>
    <property type="match status" value="1"/>
</dbReference>
<keyword evidence="2" id="KW-0503">Monooxygenase</keyword>
<dbReference type="PANTHER" id="PTHR46696:SF4">
    <property type="entry name" value="BIOTIN BIOSYNTHESIS CYTOCHROME P450"/>
    <property type="match status" value="1"/>
</dbReference>
<comment type="caution">
    <text evidence="3">The sequence shown here is derived from an EMBL/GenBank/DDBJ whole genome shotgun (WGS) entry which is preliminary data.</text>
</comment>
<dbReference type="Pfam" id="PF00067">
    <property type="entry name" value="p450"/>
    <property type="match status" value="1"/>
</dbReference>
<evidence type="ECO:0000256" key="1">
    <source>
        <dbReference type="ARBA" id="ARBA00010617"/>
    </source>
</evidence>
<accession>A0ABQ6HN62</accession>
<keyword evidence="2" id="KW-0479">Metal-binding</keyword>
<sequence length="430" mass="47364">MRNSELAQGVMLARVLYGERASTWWDGRVRGDLRARLRLGEGRADPYPLYEQLRARGPMVATRQGSWQTVDHHVCREVLRSRTFGVVGVEGTPHPDDLPDVDLSFLGKNPPDHTRLRRLAAPAFSPRMMGRYTGLVDRTLDRLVENVCARGTFDLVDDLAAPLPIIVITEMLGVPLEDQRTFQQHGVALGSALDGLHSLRHAREVMAAVAMLETMFEGLFALREREPADDLVSTLVAARGDRIRPEELAPLCSLLLVAGFETTVNLIGNAALALLAHPDQWDLLRADPDLAGACVEETLRWDPPVHETGRIAFQDQQIGGVTVRKDQWVFTLIGGANRDPDVFPDPARYDITRYAEGAQSGVRSAGTPAGEHLAFSGGIHYCIGAPLARMEATRALRTIAERLPTLHRVGPVTRRRSVTIRGPRHVPVAV</sequence>
<keyword evidence="4" id="KW-1185">Reference proteome</keyword>